<sequence length="267" mass="27768">MRTITLTASSRIRAALVEFSGGNGTEGMWPPAMWSTVLVMAVVAAVDPLRIGVVAFMLSRSRPVRLLLPFFLFAFTANVAVGAAVVFGFKNVTGDGGQTMPPGLEIGIGIAALAIGALSITGVLERLVMRVRTRRAAPVADPEADAPPGLSKLPGGMQTALRGEAPWAAGLLGLINGFPTPYYLAAMAAALTSGAAVTEQMAAMVVFNLVGFLAAIIPLISFLVAPSATRSAVERIYEWMGIHHRLVVAVIAGAVGVYFLVTGISHL</sequence>
<feature type="transmembrane region" description="Helical" evidence="1">
    <location>
        <begin position="106"/>
        <end position="124"/>
    </location>
</feature>
<organism evidence="2 3">
    <name type="scientific">Mycolicibacterium fortuitum</name>
    <name type="common">Mycobacterium fortuitum</name>
    <dbReference type="NCBI Taxonomy" id="1766"/>
    <lineage>
        <taxon>Bacteria</taxon>
        <taxon>Bacillati</taxon>
        <taxon>Actinomycetota</taxon>
        <taxon>Actinomycetes</taxon>
        <taxon>Mycobacteriales</taxon>
        <taxon>Mycobacteriaceae</taxon>
        <taxon>Mycolicibacterium</taxon>
    </lineage>
</organism>
<feature type="transmembrane region" description="Helical" evidence="1">
    <location>
        <begin position="167"/>
        <end position="189"/>
    </location>
</feature>
<protein>
    <submittedName>
        <fullName evidence="2">GAP family protein</fullName>
    </submittedName>
</protein>
<dbReference type="RefSeq" id="WP_003880734.1">
    <property type="nucleotide sequence ID" value="NZ_CP107719.1"/>
</dbReference>
<dbReference type="EMBL" id="JAWLVV010000035">
    <property type="protein sequence ID" value="MDV7294057.1"/>
    <property type="molecule type" value="Genomic_DNA"/>
</dbReference>
<keyword evidence="1" id="KW-0472">Membrane</keyword>
<dbReference type="AlphaFoldDB" id="A0AAE5AFM1"/>
<name>A0AAE5AFM1_MYCFO</name>
<feature type="transmembrane region" description="Helical" evidence="1">
    <location>
        <begin position="38"/>
        <end position="59"/>
    </location>
</feature>
<dbReference type="GeneID" id="93413208"/>
<dbReference type="InterPro" id="IPR021315">
    <property type="entry name" value="Gap/Sap"/>
</dbReference>
<comment type="caution">
    <text evidence="2">The sequence shown here is derived from an EMBL/GenBank/DDBJ whole genome shotgun (WGS) entry which is preliminary data.</text>
</comment>
<evidence type="ECO:0000313" key="2">
    <source>
        <dbReference type="EMBL" id="MDV7294057.1"/>
    </source>
</evidence>
<accession>A0AAE5AFM1</accession>
<dbReference type="Proteomes" id="UP001186041">
    <property type="component" value="Unassembled WGS sequence"/>
</dbReference>
<gene>
    <name evidence="2" type="ORF">R4485_28280</name>
</gene>
<keyword evidence="1" id="KW-1133">Transmembrane helix</keyword>
<feature type="transmembrane region" description="Helical" evidence="1">
    <location>
        <begin position="66"/>
        <end position="86"/>
    </location>
</feature>
<dbReference type="Pfam" id="PF11139">
    <property type="entry name" value="SfLAP"/>
    <property type="match status" value="1"/>
</dbReference>
<keyword evidence="1" id="KW-0812">Transmembrane</keyword>
<evidence type="ECO:0000313" key="3">
    <source>
        <dbReference type="Proteomes" id="UP001186041"/>
    </source>
</evidence>
<proteinExistence type="predicted"/>
<feature type="transmembrane region" description="Helical" evidence="1">
    <location>
        <begin position="246"/>
        <end position="265"/>
    </location>
</feature>
<evidence type="ECO:0000256" key="1">
    <source>
        <dbReference type="SAM" id="Phobius"/>
    </source>
</evidence>
<reference evidence="2" key="1">
    <citation type="submission" date="2023-10" db="EMBL/GenBank/DDBJ databases">
        <title>Mycolicibacterium fortuitum clinical isolates causing pulmonary infections in humans.</title>
        <authorList>
            <person name="Mejia-Ponce P.M."/>
            <person name="Zenteno-Cuevas R."/>
            <person name="Licona-Cassani C."/>
        </authorList>
    </citation>
    <scope>NUCLEOTIDE SEQUENCE</scope>
    <source>
        <strain evidence="2">M8</strain>
    </source>
</reference>
<feature type="transmembrane region" description="Helical" evidence="1">
    <location>
        <begin position="201"/>
        <end position="225"/>
    </location>
</feature>